<keyword evidence="4" id="KW-1185">Reference proteome</keyword>
<dbReference type="EMBL" id="KZ998095">
    <property type="protein sequence ID" value="RKO86558.1"/>
    <property type="molecule type" value="Genomic_DNA"/>
</dbReference>
<feature type="signal peptide" evidence="2">
    <location>
        <begin position="1"/>
        <end position="23"/>
    </location>
</feature>
<accession>A0A4P9W6J3</accession>
<name>A0A4P9W6J3_9FUNG</name>
<keyword evidence="2" id="KW-0732">Signal</keyword>
<dbReference type="AlphaFoldDB" id="A0A4P9W6J3"/>
<feature type="chain" id="PRO_5020782867" evidence="2">
    <location>
        <begin position="24"/>
        <end position="144"/>
    </location>
</feature>
<keyword evidence="1" id="KW-1133">Transmembrane helix</keyword>
<feature type="transmembrane region" description="Helical" evidence="1">
    <location>
        <begin position="39"/>
        <end position="62"/>
    </location>
</feature>
<organism evidence="3 4">
    <name type="scientific">Blyttiomyces helicus</name>
    <dbReference type="NCBI Taxonomy" id="388810"/>
    <lineage>
        <taxon>Eukaryota</taxon>
        <taxon>Fungi</taxon>
        <taxon>Fungi incertae sedis</taxon>
        <taxon>Chytridiomycota</taxon>
        <taxon>Chytridiomycota incertae sedis</taxon>
        <taxon>Chytridiomycetes</taxon>
        <taxon>Chytridiomycetes incertae sedis</taxon>
        <taxon>Blyttiomyces</taxon>
    </lineage>
</organism>
<keyword evidence="1" id="KW-0812">Transmembrane</keyword>
<sequence>MRYPTALAFLSAILSLVLGPLLAGNSLAVFWPFFRDVPSTTRVGVVVFMVLFGCTALLGTVLQSALKTAGRTYFYAFQLPPLYPYSCNFSVGSGSIVNDLVHQINMNEFVPFQEHYFTINTFSTDVFVQPHPRLALNEFKNAGV</sequence>
<keyword evidence="1" id="KW-0472">Membrane</keyword>
<evidence type="ECO:0000313" key="4">
    <source>
        <dbReference type="Proteomes" id="UP000269721"/>
    </source>
</evidence>
<evidence type="ECO:0000256" key="1">
    <source>
        <dbReference type="SAM" id="Phobius"/>
    </source>
</evidence>
<gene>
    <name evidence="3" type="ORF">BDK51DRAFT_27583</name>
</gene>
<protein>
    <submittedName>
        <fullName evidence="3">Uncharacterized protein</fullName>
    </submittedName>
</protein>
<evidence type="ECO:0000313" key="3">
    <source>
        <dbReference type="EMBL" id="RKO86558.1"/>
    </source>
</evidence>
<reference evidence="4" key="1">
    <citation type="journal article" date="2018" name="Nat. Microbiol.">
        <title>Leveraging single-cell genomics to expand the fungal tree of life.</title>
        <authorList>
            <person name="Ahrendt S.R."/>
            <person name="Quandt C.A."/>
            <person name="Ciobanu D."/>
            <person name="Clum A."/>
            <person name="Salamov A."/>
            <person name="Andreopoulos B."/>
            <person name="Cheng J.F."/>
            <person name="Woyke T."/>
            <person name="Pelin A."/>
            <person name="Henrissat B."/>
            <person name="Reynolds N.K."/>
            <person name="Benny G.L."/>
            <person name="Smith M.E."/>
            <person name="James T.Y."/>
            <person name="Grigoriev I.V."/>
        </authorList>
    </citation>
    <scope>NUCLEOTIDE SEQUENCE [LARGE SCALE GENOMIC DNA]</scope>
</reference>
<evidence type="ECO:0000256" key="2">
    <source>
        <dbReference type="SAM" id="SignalP"/>
    </source>
</evidence>
<proteinExistence type="predicted"/>
<dbReference type="Proteomes" id="UP000269721">
    <property type="component" value="Unassembled WGS sequence"/>
</dbReference>